<proteinExistence type="predicted"/>
<evidence type="ECO:0000313" key="1">
    <source>
        <dbReference type="EMBL" id="VFQ85794.1"/>
    </source>
</evidence>
<reference evidence="1 2" key="1">
    <citation type="submission" date="2018-04" db="EMBL/GenBank/DDBJ databases">
        <authorList>
            <person name="Vogel A."/>
        </authorList>
    </citation>
    <scope>NUCLEOTIDE SEQUENCE [LARGE SCALE GENOMIC DNA]</scope>
</reference>
<name>A0A484MBY8_9ASTE</name>
<gene>
    <name evidence="1" type="ORF">CCAM_LOCUS27570</name>
</gene>
<accession>A0A484MBY8</accession>
<sequence>MAAGNNNNNGDEVAVVLYWGGEMVKWGDLGGGSLDYSHRPMAMCFLSRGSRRRLRDLSSKVQAAMKDGKNDGTGVSLFGRYPTTLPGGKVVWVAIPLTDYGSYRWFLDEAALLSKPLHVYVVPSDEKRIIIDDNREKKKKKRKKKEEHICFNGQCASLGKRKRRGLAIAMKRKRKIEITLNKTKT</sequence>
<organism evidence="1 2">
    <name type="scientific">Cuscuta campestris</name>
    <dbReference type="NCBI Taxonomy" id="132261"/>
    <lineage>
        <taxon>Eukaryota</taxon>
        <taxon>Viridiplantae</taxon>
        <taxon>Streptophyta</taxon>
        <taxon>Embryophyta</taxon>
        <taxon>Tracheophyta</taxon>
        <taxon>Spermatophyta</taxon>
        <taxon>Magnoliopsida</taxon>
        <taxon>eudicotyledons</taxon>
        <taxon>Gunneridae</taxon>
        <taxon>Pentapetalae</taxon>
        <taxon>asterids</taxon>
        <taxon>lamiids</taxon>
        <taxon>Solanales</taxon>
        <taxon>Convolvulaceae</taxon>
        <taxon>Cuscuteae</taxon>
        <taxon>Cuscuta</taxon>
        <taxon>Cuscuta subgen. Grammica</taxon>
        <taxon>Cuscuta sect. Cleistogrammica</taxon>
    </lineage>
</organism>
<dbReference type="EMBL" id="OOIL02003033">
    <property type="protein sequence ID" value="VFQ85794.1"/>
    <property type="molecule type" value="Genomic_DNA"/>
</dbReference>
<keyword evidence="2" id="KW-1185">Reference proteome</keyword>
<evidence type="ECO:0000313" key="2">
    <source>
        <dbReference type="Proteomes" id="UP000595140"/>
    </source>
</evidence>
<protein>
    <submittedName>
        <fullName evidence="1">Uncharacterized protein</fullName>
    </submittedName>
</protein>
<dbReference type="Proteomes" id="UP000595140">
    <property type="component" value="Unassembled WGS sequence"/>
</dbReference>
<dbReference type="AlphaFoldDB" id="A0A484MBY8"/>